<evidence type="ECO:0000313" key="11">
    <source>
        <dbReference type="EMBL" id="EZA60129.1"/>
    </source>
</evidence>
<dbReference type="PROSITE" id="PS51804">
    <property type="entry name" value="ZF_C2HC_LYAR"/>
    <property type="match status" value="1"/>
</dbReference>
<feature type="compositionally biased region" description="Polar residues" evidence="8">
    <location>
        <begin position="248"/>
        <end position="263"/>
    </location>
</feature>
<dbReference type="GO" id="GO:0006364">
    <property type="term" value="P:rRNA processing"/>
    <property type="evidence" value="ECO:0007669"/>
    <property type="project" value="TreeGrafter"/>
</dbReference>
<comment type="subcellular location">
    <subcellularLocation>
        <location evidence="1">Nucleus</location>
    </subcellularLocation>
</comment>
<dbReference type="InterPro" id="IPR058719">
    <property type="entry name" value="WHD_LYAR"/>
</dbReference>
<dbReference type="InterPro" id="IPR036236">
    <property type="entry name" value="Znf_C2H2_sf"/>
</dbReference>
<dbReference type="AlphaFoldDB" id="A0A026WYE8"/>
<evidence type="ECO:0000256" key="7">
    <source>
        <dbReference type="PROSITE-ProRule" id="PRU01145"/>
    </source>
</evidence>
<dbReference type="OrthoDB" id="21474at2759"/>
<sequence length="345" mass="39235">MVVFTCNHCGESLQKPKVAKHYEFRCHRKPFLTCVDCLKDFREGEYVAHTKCITEAERYGGKDYVPKSNANKGERKQQEWICVVSNLLNGTVNLSNEERNFLNTLSRHENIPRKKAKFLNFVRNVTGNRVNAKVVDSVWNKMETMHKGSQESVEQKQDTTQTQKQNNGNATAKFQNEDSNNSLNNQENIIENQNNENICRENSTLTEQNNGNGVCENGSAPEKRKKSKKRKSSDTQVPEEDQPVAKISKTSDSSLQTNNNESDGSPFDWKQNVLDIVRAKNNEISVKKLQGKIVKRYARHISSSHGVHNLTDEEREKATTKFNKALKKLKKSSAICVSEDTVKLV</sequence>
<evidence type="ECO:0000256" key="8">
    <source>
        <dbReference type="SAM" id="MobiDB-lite"/>
    </source>
</evidence>
<protein>
    <submittedName>
        <fullName evidence="11">Cell growth-regulating nucleolar protein</fullName>
    </submittedName>
</protein>
<feature type="region of interest" description="Disordered" evidence="8">
    <location>
        <begin position="146"/>
        <end position="183"/>
    </location>
</feature>
<dbReference type="GO" id="GO:0005730">
    <property type="term" value="C:nucleolus"/>
    <property type="evidence" value="ECO:0007669"/>
    <property type="project" value="TreeGrafter"/>
</dbReference>
<dbReference type="PANTHER" id="PTHR13100">
    <property type="entry name" value="CELL GROWTH-REGULATING NUCLEOLAR PROTEIN LYAR"/>
    <property type="match status" value="1"/>
</dbReference>
<dbReference type="EMBL" id="KK107079">
    <property type="protein sequence ID" value="EZA60129.1"/>
    <property type="molecule type" value="Genomic_DNA"/>
</dbReference>
<dbReference type="Proteomes" id="UP000279307">
    <property type="component" value="Chromosome 10"/>
</dbReference>
<accession>A0A026WYE8</accession>
<evidence type="ECO:0000313" key="12">
    <source>
        <dbReference type="EMBL" id="RLU17762.1"/>
    </source>
</evidence>
<feature type="domain" description="Cell growth-regulating nucleolar protein-like winged helix" evidence="10">
    <location>
        <begin position="267"/>
        <end position="345"/>
    </location>
</feature>
<dbReference type="GO" id="GO:0003677">
    <property type="term" value="F:DNA binding"/>
    <property type="evidence" value="ECO:0007669"/>
    <property type="project" value="InterPro"/>
</dbReference>
<evidence type="ECO:0000256" key="5">
    <source>
        <dbReference type="ARBA" id="ARBA00022833"/>
    </source>
</evidence>
<evidence type="ECO:0000256" key="4">
    <source>
        <dbReference type="ARBA" id="ARBA00022771"/>
    </source>
</evidence>
<dbReference type="Proteomes" id="UP000053097">
    <property type="component" value="Unassembled WGS sequence"/>
</dbReference>
<feature type="domain" description="Zinc finger C2H2 LYAR-type" evidence="9">
    <location>
        <begin position="32"/>
        <end position="59"/>
    </location>
</feature>
<evidence type="ECO:0000256" key="6">
    <source>
        <dbReference type="ARBA" id="ARBA00023242"/>
    </source>
</evidence>
<keyword evidence="5" id="KW-0862">Zinc</keyword>
<dbReference type="STRING" id="2015173.A0A026WYE8"/>
<proteinExistence type="predicted"/>
<dbReference type="FunFam" id="3.30.1490.490:FF:000001">
    <property type="entry name" value="cell growth-regulating nucleolar protein-like"/>
    <property type="match status" value="1"/>
</dbReference>
<dbReference type="GO" id="GO:0008270">
    <property type="term" value="F:zinc ion binding"/>
    <property type="evidence" value="ECO:0007669"/>
    <property type="project" value="UniProtKB-KW"/>
</dbReference>
<dbReference type="PANTHER" id="PTHR13100:SF10">
    <property type="entry name" value="CELL GROWTH-REGULATING NUCLEOLAR PROTEIN"/>
    <property type="match status" value="1"/>
</dbReference>
<dbReference type="Pfam" id="PF08790">
    <property type="entry name" value="zf-LYAR"/>
    <property type="match status" value="1"/>
</dbReference>
<reference evidence="12" key="2">
    <citation type="journal article" date="2018" name="Genome Res.">
        <title>The genomic architecture and molecular evolution of ant odorant receptors.</title>
        <authorList>
            <person name="McKenzie S.K."/>
            <person name="Kronauer D.J.C."/>
        </authorList>
    </citation>
    <scope>NUCLEOTIDE SEQUENCE [LARGE SCALE GENOMIC DNA]</scope>
    <source>
        <strain evidence="12">Clonal line C1</strain>
    </source>
</reference>
<evidence type="ECO:0000256" key="3">
    <source>
        <dbReference type="ARBA" id="ARBA00022737"/>
    </source>
</evidence>
<evidence type="ECO:0000259" key="9">
    <source>
        <dbReference type="Pfam" id="PF08790"/>
    </source>
</evidence>
<dbReference type="Gene3D" id="3.30.1490.490">
    <property type="match status" value="1"/>
</dbReference>
<evidence type="ECO:0000259" key="10">
    <source>
        <dbReference type="Pfam" id="PF25879"/>
    </source>
</evidence>
<evidence type="ECO:0000256" key="1">
    <source>
        <dbReference type="ARBA" id="ARBA00004123"/>
    </source>
</evidence>
<dbReference type="OMA" id="NHCGDSL"/>
<feature type="compositionally biased region" description="Basic and acidic residues" evidence="8">
    <location>
        <begin position="146"/>
        <end position="157"/>
    </location>
</feature>
<keyword evidence="13" id="KW-1185">Reference proteome</keyword>
<reference evidence="12" key="3">
    <citation type="submission" date="2018-07" db="EMBL/GenBank/DDBJ databases">
        <authorList>
            <person name="Mckenzie S.K."/>
            <person name="Kronauer D.J.C."/>
        </authorList>
    </citation>
    <scope>NUCLEOTIDE SEQUENCE</scope>
    <source>
        <strain evidence="12">Clonal line C1</strain>
    </source>
</reference>
<keyword evidence="3" id="KW-0677">Repeat</keyword>
<dbReference type="GO" id="GO:0000122">
    <property type="term" value="P:negative regulation of transcription by RNA polymerase II"/>
    <property type="evidence" value="ECO:0007669"/>
    <property type="project" value="TreeGrafter"/>
</dbReference>
<dbReference type="SUPFAM" id="SSF57667">
    <property type="entry name" value="beta-beta-alpha zinc fingers"/>
    <property type="match status" value="2"/>
</dbReference>
<dbReference type="InterPro" id="IPR039999">
    <property type="entry name" value="LYAR"/>
</dbReference>
<dbReference type="InterPro" id="IPR014898">
    <property type="entry name" value="Znf_C2H2_LYAR"/>
</dbReference>
<reference evidence="11 13" key="1">
    <citation type="journal article" date="2014" name="Curr. Biol.">
        <title>The genome of the clonal raider ant Cerapachys biroi.</title>
        <authorList>
            <person name="Oxley P.R."/>
            <person name="Ji L."/>
            <person name="Fetter-Pruneda I."/>
            <person name="McKenzie S.K."/>
            <person name="Li C."/>
            <person name="Hu H."/>
            <person name="Zhang G."/>
            <person name="Kronauer D.J."/>
        </authorList>
    </citation>
    <scope>NUCLEOTIDE SEQUENCE [LARGE SCALE GENOMIC DNA]</scope>
</reference>
<gene>
    <name evidence="12" type="ORF">DMN91_009999</name>
    <name evidence="11" type="ORF">X777_15066</name>
</gene>
<organism evidence="11 13">
    <name type="scientific">Ooceraea biroi</name>
    <name type="common">Clonal raider ant</name>
    <name type="synonym">Cerapachys biroi</name>
    <dbReference type="NCBI Taxonomy" id="2015173"/>
    <lineage>
        <taxon>Eukaryota</taxon>
        <taxon>Metazoa</taxon>
        <taxon>Ecdysozoa</taxon>
        <taxon>Arthropoda</taxon>
        <taxon>Hexapoda</taxon>
        <taxon>Insecta</taxon>
        <taxon>Pterygota</taxon>
        <taxon>Neoptera</taxon>
        <taxon>Endopterygota</taxon>
        <taxon>Hymenoptera</taxon>
        <taxon>Apocrita</taxon>
        <taxon>Aculeata</taxon>
        <taxon>Formicoidea</taxon>
        <taxon>Formicidae</taxon>
        <taxon>Dorylinae</taxon>
        <taxon>Ooceraea</taxon>
    </lineage>
</organism>
<keyword evidence="4 7" id="KW-0863">Zinc-finger</keyword>
<dbReference type="EMBL" id="QOIP01000010">
    <property type="protein sequence ID" value="RLU17762.1"/>
    <property type="molecule type" value="Genomic_DNA"/>
</dbReference>
<name>A0A026WYE8_OOCBI</name>
<feature type="region of interest" description="Disordered" evidence="8">
    <location>
        <begin position="203"/>
        <end position="268"/>
    </location>
</feature>
<dbReference type="Pfam" id="PF25879">
    <property type="entry name" value="WHD_LYAR"/>
    <property type="match status" value="1"/>
</dbReference>
<evidence type="ECO:0000313" key="13">
    <source>
        <dbReference type="Proteomes" id="UP000053097"/>
    </source>
</evidence>
<evidence type="ECO:0000256" key="2">
    <source>
        <dbReference type="ARBA" id="ARBA00022723"/>
    </source>
</evidence>
<keyword evidence="2" id="KW-0479">Metal-binding</keyword>
<keyword evidence="6" id="KW-0539">Nucleus</keyword>